<evidence type="ECO:0000313" key="1">
    <source>
        <dbReference type="EMBL" id="KKK62715.1"/>
    </source>
</evidence>
<dbReference type="Gene3D" id="3.30.450.370">
    <property type="match status" value="1"/>
</dbReference>
<proteinExistence type="predicted"/>
<accession>A0A0F8XNG6</accession>
<gene>
    <name evidence="1" type="ORF">LCGC14_3001550</name>
</gene>
<feature type="non-terminal residue" evidence="1">
    <location>
        <position position="149"/>
    </location>
</feature>
<comment type="caution">
    <text evidence="1">The sequence shown here is derived from an EMBL/GenBank/DDBJ whole genome shotgun (WGS) entry which is preliminary data.</text>
</comment>
<dbReference type="AlphaFoldDB" id="A0A0F8XNG6"/>
<organism evidence="1">
    <name type="scientific">marine sediment metagenome</name>
    <dbReference type="NCBI Taxonomy" id="412755"/>
    <lineage>
        <taxon>unclassified sequences</taxon>
        <taxon>metagenomes</taxon>
        <taxon>ecological metagenomes</taxon>
    </lineage>
</organism>
<name>A0A0F8XNG6_9ZZZZ</name>
<reference evidence="1" key="1">
    <citation type="journal article" date="2015" name="Nature">
        <title>Complex archaea that bridge the gap between prokaryotes and eukaryotes.</title>
        <authorList>
            <person name="Spang A."/>
            <person name="Saw J.H."/>
            <person name="Jorgensen S.L."/>
            <person name="Zaremba-Niedzwiedzka K."/>
            <person name="Martijn J."/>
            <person name="Lind A.E."/>
            <person name="van Eijk R."/>
            <person name="Schleper C."/>
            <person name="Guy L."/>
            <person name="Ettema T.J."/>
        </authorList>
    </citation>
    <scope>NUCLEOTIDE SEQUENCE</scope>
</reference>
<dbReference type="EMBL" id="LAZR01061863">
    <property type="protein sequence ID" value="KKK62715.1"/>
    <property type="molecule type" value="Genomic_DNA"/>
</dbReference>
<sequence>MGTIDRLVASLVSSDEPLERSALHHAATRLQPSIAPLAGPHDIDSAVGTLVGLGPLEPLVADDTVSDVLVNSFDDVWVERSGSLERSDVAFRSADELIEHGWPSDTAAHLVPYIRSEESLELYAELLSQVRAVEIDDEADVSDRIAQIK</sequence>
<protein>
    <submittedName>
        <fullName evidence="1">Uncharacterized protein</fullName>
    </submittedName>
</protein>